<reference evidence="3" key="1">
    <citation type="journal article" date="2008" name="Nat. Genet.">
        <title>The Pristionchus pacificus genome provides a unique perspective on nematode lifestyle and parasitism.</title>
        <authorList>
            <person name="Dieterich C."/>
            <person name="Clifton S.W."/>
            <person name="Schuster L.N."/>
            <person name="Chinwalla A."/>
            <person name="Delehaunty K."/>
            <person name="Dinkelacker I."/>
            <person name="Fulton L."/>
            <person name="Fulton R."/>
            <person name="Godfrey J."/>
            <person name="Minx P."/>
            <person name="Mitreva M."/>
            <person name="Roeseler W."/>
            <person name="Tian H."/>
            <person name="Witte H."/>
            <person name="Yang S.P."/>
            <person name="Wilson R.K."/>
            <person name="Sommer R.J."/>
        </authorList>
    </citation>
    <scope>NUCLEOTIDE SEQUENCE [LARGE SCALE GENOMIC DNA]</scope>
    <source>
        <strain evidence="3">PS312</strain>
    </source>
</reference>
<keyword evidence="3" id="KW-1185">Reference proteome</keyword>
<accession>A0A8R1U4C8</accession>
<dbReference type="EnsemblMetazoa" id="PPA03562.1">
    <property type="protein sequence ID" value="PPA03562.1"/>
    <property type="gene ID" value="WBGene00093116"/>
</dbReference>
<dbReference type="Gene3D" id="1.10.246.20">
    <property type="entry name" value="Coactivator CBP, KIX domain"/>
    <property type="match status" value="1"/>
</dbReference>
<dbReference type="AlphaFoldDB" id="A0A2A6BS94"/>
<protein>
    <submittedName>
        <fullName evidence="2">Uncharacterized protein</fullName>
    </submittedName>
</protein>
<dbReference type="GO" id="GO:0006355">
    <property type="term" value="P:regulation of DNA-templated transcription"/>
    <property type="evidence" value="ECO:0007669"/>
    <property type="project" value="InterPro"/>
</dbReference>
<feature type="region of interest" description="Disordered" evidence="1">
    <location>
        <begin position="566"/>
        <end position="608"/>
    </location>
</feature>
<accession>A0A2A6BS94</accession>
<dbReference type="Proteomes" id="UP000005239">
    <property type="component" value="Unassembled WGS sequence"/>
</dbReference>
<proteinExistence type="predicted"/>
<feature type="compositionally biased region" description="Basic and acidic residues" evidence="1">
    <location>
        <begin position="170"/>
        <end position="181"/>
    </location>
</feature>
<feature type="compositionally biased region" description="Low complexity" evidence="1">
    <location>
        <begin position="133"/>
        <end position="146"/>
    </location>
</feature>
<sequence length="608" mass="69407">MHGPKSQQESLPAPPTFVALQMFGLRHDDHIAARNAFIEHHLKLMKPRIAADPFGPKGLAYQVSRLNTMYMRMNHPHLDDDIEIDPQDEYQVPDELMQLLKAPELRREEVVGEEGEAQVEANQPSEEAEAESQTEAAAPKASTAAAVPEKEEKRRGSDRSHLLFRPAEPSTRKEWHAQVPRERRNASTLIMARLLCPMMLDSDCMRQPLFGPFIEFAWKLEQHEFDGAKDEDDYALKIEARSQKIYHLRTGPRLPGRDDMFNDGYWDDDQMIDLFEKAGQLYSYKNLHTSYMDNVQINRSSRLHTSSYVYHLCCTKMARGKGLISRIKNRLFGPAHPEDDFGKVTDFSTENLVSIMRPIRKARKCKDVTYEMRTDNVKALLGAFLSEDYDVAIFHTQQKRVNTFNYVRQIERDAMNAAICSGHYEALIRRKLQEIDDGMRAKTAAEAAERAANAEKAAEAAAYDELLMADTSIETLVTKVTALSEWRMEEWRNDVSRETRDENVKSMLRAFLNEDYGVAGFRLPETRVKTFHYVRNAEMWALEEAINMTHYESIIRIRLEEIDEEMSAKGEDEAAAAAAAAAAAPGESEAEEEPQQLEEVAPALMRVD</sequence>
<organism evidence="2 3">
    <name type="scientific">Pristionchus pacificus</name>
    <name type="common">Parasitic nematode worm</name>
    <dbReference type="NCBI Taxonomy" id="54126"/>
    <lineage>
        <taxon>Eukaryota</taxon>
        <taxon>Metazoa</taxon>
        <taxon>Ecdysozoa</taxon>
        <taxon>Nematoda</taxon>
        <taxon>Chromadorea</taxon>
        <taxon>Rhabditida</taxon>
        <taxon>Rhabditina</taxon>
        <taxon>Diplogasteromorpha</taxon>
        <taxon>Diplogasteroidea</taxon>
        <taxon>Neodiplogasteridae</taxon>
        <taxon>Pristionchus</taxon>
    </lineage>
</organism>
<feature type="region of interest" description="Disordered" evidence="1">
    <location>
        <begin position="111"/>
        <end position="181"/>
    </location>
</feature>
<evidence type="ECO:0000313" key="3">
    <source>
        <dbReference type="Proteomes" id="UP000005239"/>
    </source>
</evidence>
<dbReference type="GO" id="GO:0003712">
    <property type="term" value="F:transcription coregulator activity"/>
    <property type="evidence" value="ECO:0007669"/>
    <property type="project" value="InterPro"/>
</dbReference>
<dbReference type="InterPro" id="IPR036529">
    <property type="entry name" value="KIX_dom_sf"/>
</dbReference>
<name>A0A2A6BS94_PRIPA</name>
<feature type="compositionally biased region" description="Low complexity" evidence="1">
    <location>
        <begin position="575"/>
        <end position="587"/>
    </location>
</feature>
<evidence type="ECO:0000313" key="2">
    <source>
        <dbReference type="EnsemblMetazoa" id="PPA03562.1"/>
    </source>
</evidence>
<reference evidence="2" key="2">
    <citation type="submission" date="2022-06" db="UniProtKB">
        <authorList>
            <consortium name="EnsemblMetazoa"/>
        </authorList>
    </citation>
    <scope>IDENTIFICATION</scope>
    <source>
        <strain evidence="2">PS312</strain>
    </source>
</reference>
<gene>
    <name evidence="2" type="primary">WBGene00093116</name>
</gene>
<evidence type="ECO:0000256" key="1">
    <source>
        <dbReference type="SAM" id="MobiDB-lite"/>
    </source>
</evidence>
<feature type="compositionally biased region" description="Basic and acidic residues" evidence="1">
    <location>
        <begin position="148"/>
        <end position="161"/>
    </location>
</feature>
<feature type="compositionally biased region" description="Low complexity" evidence="1">
    <location>
        <begin position="597"/>
        <end position="608"/>
    </location>
</feature>